<keyword evidence="3" id="KW-1185">Reference proteome</keyword>
<evidence type="ECO:0000313" key="2">
    <source>
        <dbReference type="EMBL" id="CAA0819941.1"/>
    </source>
</evidence>
<dbReference type="AlphaFoldDB" id="A0A9N7R9U9"/>
<dbReference type="EMBL" id="CACSLK010019758">
    <property type="protein sequence ID" value="CAA0819941.1"/>
    <property type="molecule type" value="Genomic_DNA"/>
</dbReference>
<name>A0A9N7R9U9_STRHE</name>
<dbReference type="PANTHER" id="PTHR34190">
    <property type="entry name" value="EXPRESSED PROTEIN"/>
    <property type="match status" value="1"/>
</dbReference>
<evidence type="ECO:0000313" key="3">
    <source>
        <dbReference type="Proteomes" id="UP001153555"/>
    </source>
</evidence>
<sequence>MEGQQTNSFVPVIARLDRLERVLLLLEEKHNNRVSKRDESDDDDDFGTAAESNNGCKTLSSALEEVQQKGTLLHRLALLENRVLQLSLEMDEGNTSKSSLSTVELSENNEKRFEMFVPNNDMPVDQPAAGTYKPKTQVQMAEVFVKEIASQHKGGQYRKKSKTRWPLGLLRLGC</sequence>
<proteinExistence type="predicted"/>
<feature type="region of interest" description="Disordered" evidence="1">
    <location>
        <begin position="32"/>
        <end position="54"/>
    </location>
</feature>
<reference evidence="2" key="1">
    <citation type="submission" date="2019-12" db="EMBL/GenBank/DDBJ databases">
        <authorList>
            <person name="Scholes J."/>
        </authorList>
    </citation>
    <scope>NUCLEOTIDE SEQUENCE</scope>
</reference>
<dbReference type="PANTHER" id="PTHR34190:SF10">
    <property type="entry name" value="TERNARY COMPLEX FACTOR MIP1 LEUCINE-ZIPPER DOMAIN-CONTAINING PROTEIN"/>
    <property type="match status" value="1"/>
</dbReference>
<accession>A0A9N7R9U9</accession>
<dbReference type="OrthoDB" id="1225832at2759"/>
<dbReference type="Proteomes" id="UP001153555">
    <property type="component" value="Unassembled WGS sequence"/>
</dbReference>
<comment type="caution">
    <text evidence="2">The sequence shown here is derived from an EMBL/GenBank/DDBJ whole genome shotgun (WGS) entry which is preliminary data.</text>
</comment>
<evidence type="ECO:0000256" key="1">
    <source>
        <dbReference type="SAM" id="MobiDB-lite"/>
    </source>
</evidence>
<organism evidence="2 3">
    <name type="scientific">Striga hermonthica</name>
    <name type="common">Purple witchweed</name>
    <name type="synonym">Buchnera hermonthica</name>
    <dbReference type="NCBI Taxonomy" id="68872"/>
    <lineage>
        <taxon>Eukaryota</taxon>
        <taxon>Viridiplantae</taxon>
        <taxon>Streptophyta</taxon>
        <taxon>Embryophyta</taxon>
        <taxon>Tracheophyta</taxon>
        <taxon>Spermatophyta</taxon>
        <taxon>Magnoliopsida</taxon>
        <taxon>eudicotyledons</taxon>
        <taxon>Gunneridae</taxon>
        <taxon>Pentapetalae</taxon>
        <taxon>asterids</taxon>
        <taxon>lamiids</taxon>
        <taxon>Lamiales</taxon>
        <taxon>Orobanchaceae</taxon>
        <taxon>Buchnereae</taxon>
        <taxon>Striga</taxon>
    </lineage>
</organism>
<gene>
    <name evidence="2" type="ORF">SHERM_18193</name>
</gene>
<protein>
    <submittedName>
        <fullName evidence="2">Uncharacterized protein</fullName>
    </submittedName>
</protein>